<sequence>MRIAMSDSALESPQAVVDTHRANHRNDNGNYDNVKVHFDHADFIAYYGANDQQDRHFGMSSNEPDTTATLPPPSETPCDPSAGKETCPEGYICVSQGNANRCVRVEQQV</sequence>
<feature type="region of interest" description="Disordered" evidence="1">
    <location>
        <begin position="54"/>
        <end position="82"/>
    </location>
</feature>
<organism evidence="2 3">
    <name type="scientific">Ditylenchus destructor</name>
    <dbReference type="NCBI Taxonomy" id="166010"/>
    <lineage>
        <taxon>Eukaryota</taxon>
        <taxon>Metazoa</taxon>
        <taxon>Ecdysozoa</taxon>
        <taxon>Nematoda</taxon>
        <taxon>Chromadorea</taxon>
        <taxon>Rhabditida</taxon>
        <taxon>Tylenchina</taxon>
        <taxon>Tylenchomorpha</taxon>
        <taxon>Sphaerularioidea</taxon>
        <taxon>Anguinidae</taxon>
        <taxon>Anguininae</taxon>
        <taxon>Ditylenchus</taxon>
    </lineage>
</organism>
<evidence type="ECO:0000313" key="3">
    <source>
        <dbReference type="Proteomes" id="UP001201812"/>
    </source>
</evidence>
<keyword evidence="3" id="KW-1185">Reference proteome</keyword>
<proteinExistence type="predicted"/>
<gene>
    <name evidence="2" type="ORF">DdX_17471</name>
</gene>
<name>A0AAD4QVR7_9BILA</name>
<accession>A0AAD4QVR7</accession>
<dbReference type="AlphaFoldDB" id="A0AAD4QVR7"/>
<evidence type="ECO:0000313" key="2">
    <source>
        <dbReference type="EMBL" id="KAI1699176.1"/>
    </source>
</evidence>
<evidence type="ECO:0000256" key="1">
    <source>
        <dbReference type="SAM" id="MobiDB-lite"/>
    </source>
</evidence>
<dbReference type="Proteomes" id="UP001201812">
    <property type="component" value="Unassembled WGS sequence"/>
</dbReference>
<comment type="caution">
    <text evidence="2">The sequence shown here is derived from an EMBL/GenBank/DDBJ whole genome shotgun (WGS) entry which is preliminary data.</text>
</comment>
<reference evidence="2" key="1">
    <citation type="submission" date="2022-01" db="EMBL/GenBank/DDBJ databases">
        <title>Genome Sequence Resource for Two Populations of Ditylenchus destructor, the Migratory Endoparasitic Phytonematode.</title>
        <authorList>
            <person name="Zhang H."/>
            <person name="Lin R."/>
            <person name="Xie B."/>
        </authorList>
    </citation>
    <scope>NUCLEOTIDE SEQUENCE</scope>
    <source>
        <strain evidence="2">BazhouSP</strain>
    </source>
</reference>
<feature type="compositionally biased region" description="Polar residues" evidence="1">
    <location>
        <begin position="59"/>
        <end position="69"/>
    </location>
</feature>
<dbReference type="EMBL" id="JAKKPZ010000189">
    <property type="protein sequence ID" value="KAI1699176.1"/>
    <property type="molecule type" value="Genomic_DNA"/>
</dbReference>
<protein>
    <submittedName>
        <fullName evidence="2">Uncharacterized protein</fullName>
    </submittedName>
</protein>